<accession>A0ABD2B3H1</accession>
<reference evidence="1 2" key="1">
    <citation type="journal article" date="2024" name="Ann. Entomol. Soc. Am.">
        <title>Genomic analyses of the southern and eastern yellowjacket wasps (Hymenoptera: Vespidae) reveal evolutionary signatures of social life.</title>
        <authorList>
            <person name="Catto M.A."/>
            <person name="Caine P.B."/>
            <person name="Orr S.E."/>
            <person name="Hunt B.G."/>
            <person name="Goodisman M.A.D."/>
        </authorList>
    </citation>
    <scope>NUCLEOTIDE SEQUENCE [LARGE SCALE GENOMIC DNA]</scope>
    <source>
        <strain evidence="1">233</strain>
        <tissue evidence="1">Head and thorax</tissue>
    </source>
</reference>
<dbReference type="Proteomes" id="UP001607302">
    <property type="component" value="Unassembled WGS sequence"/>
</dbReference>
<dbReference type="AlphaFoldDB" id="A0ABD2B3H1"/>
<organism evidence="1 2">
    <name type="scientific">Vespula squamosa</name>
    <name type="common">Southern yellow jacket</name>
    <name type="synonym">Wasp</name>
    <dbReference type="NCBI Taxonomy" id="30214"/>
    <lineage>
        <taxon>Eukaryota</taxon>
        <taxon>Metazoa</taxon>
        <taxon>Ecdysozoa</taxon>
        <taxon>Arthropoda</taxon>
        <taxon>Hexapoda</taxon>
        <taxon>Insecta</taxon>
        <taxon>Pterygota</taxon>
        <taxon>Neoptera</taxon>
        <taxon>Endopterygota</taxon>
        <taxon>Hymenoptera</taxon>
        <taxon>Apocrita</taxon>
        <taxon>Aculeata</taxon>
        <taxon>Vespoidea</taxon>
        <taxon>Vespidae</taxon>
        <taxon>Vespinae</taxon>
        <taxon>Vespula</taxon>
    </lineage>
</organism>
<sequence length="104" mass="12096">MKKPKRSHSTECRVERDGSERTESICLIVSNRRKKSQEGVHTLEFHLSVEITAEMIVTIQQANFHSKQPRRTLLIFDKRSLELESLCSQKELFCTAKLKLAEDH</sequence>
<gene>
    <name evidence="1" type="ORF">V1478_007562</name>
</gene>
<evidence type="ECO:0000313" key="1">
    <source>
        <dbReference type="EMBL" id="KAL2727284.1"/>
    </source>
</evidence>
<proteinExistence type="predicted"/>
<dbReference type="EMBL" id="JAUDFV010000133">
    <property type="protein sequence ID" value="KAL2727284.1"/>
    <property type="molecule type" value="Genomic_DNA"/>
</dbReference>
<protein>
    <submittedName>
        <fullName evidence="1">Uncharacterized protein</fullName>
    </submittedName>
</protein>
<evidence type="ECO:0000313" key="2">
    <source>
        <dbReference type="Proteomes" id="UP001607302"/>
    </source>
</evidence>
<keyword evidence="2" id="KW-1185">Reference proteome</keyword>
<comment type="caution">
    <text evidence="1">The sequence shown here is derived from an EMBL/GenBank/DDBJ whole genome shotgun (WGS) entry which is preliminary data.</text>
</comment>
<name>A0ABD2B3H1_VESSQ</name>